<feature type="transmembrane region" description="Helical" evidence="1">
    <location>
        <begin position="40"/>
        <end position="68"/>
    </location>
</feature>
<dbReference type="Proteomes" id="UP000008281">
    <property type="component" value="Unassembled WGS sequence"/>
</dbReference>
<gene>
    <name evidence="2" type="ORF">CRE_19493</name>
</gene>
<protein>
    <submittedName>
        <fullName evidence="2">Uncharacterized protein</fullName>
    </submittedName>
</protein>
<reference evidence="2" key="1">
    <citation type="submission" date="2007-07" db="EMBL/GenBank/DDBJ databases">
        <title>PCAP assembly of the Caenorhabditis remanei genome.</title>
        <authorList>
            <consortium name="The Caenorhabditis remanei Sequencing Consortium"/>
            <person name="Wilson R.K."/>
        </authorList>
    </citation>
    <scope>NUCLEOTIDE SEQUENCE [LARGE SCALE GENOMIC DNA]</scope>
    <source>
        <strain evidence="2">PB4641</strain>
    </source>
</reference>
<dbReference type="EMBL" id="DS268650">
    <property type="protein sequence ID" value="EFO96950.1"/>
    <property type="molecule type" value="Genomic_DNA"/>
</dbReference>
<name>E3NG61_CAERE</name>
<feature type="transmembrane region" description="Helical" evidence="1">
    <location>
        <begin position="114"/>
        <end position="135"/>
    </location>
</feature>
<proteinExistence type="predicted"/>
<feature type="transmembrane region" description="Helical" evidence="1">
    <location>
        <begin position="12"/>
        <end position="34"/>
    </location>
</feature>
<dbReference type="HOGENOM" id="CLU_1435677_0_0_1"/>
<feature type="transmembrane region" description="Helical" evidence="1">
    <location>
        <begin position="88"/>
        <end position="108"/>
    </location>
</feature>
<keyword evidence="1" id="KW-1133">Transmembrane helix</keyword>
<keyword evidence="3" id="KW-1185">Reference proteome</keyword>
<keyword evidence="1" id="KW-0472">Membrane</keyword>
<dbReference type="AlphaFoldDB" id="E3NG61"/>
<evidence type="ECO:0000256" key="1">
    <source>
        <dbReference type="SAM" id="Phobius"/>
    </source>
</evidence>
<dbReference type="InParanoid" id="E3NG61"/>
<accession>E3NG61</accession>
<evidence type="ECO:0000313" key="2">
    <source>
        <dbReference type="EMBL" id="EFO96950.1"/>
    </source>
</evidence>
<organism evidence="3">
    <name type="scientific">Caenorhabditis remanei</name>
    <name type="common">Caenorhabditis vulgaris</name>
    <dbReference type="NCBI Taxonomy" id="31234"/>
    <lineage>
        <taxon>Eukaryota</taxon>
        <taxon>Metazoa</taxon>
        <taxon>Ecdysozoa</taxon>
        <taxon>Nematoda</taxon>
        <taxon>Chromadorea</taxon>
        <taxon>Rhabditida</taxon>
        <taxon>Rhabditina</taxon>
        <taxon>Rhabditomorpha</taxon>
        <taxon>Rhabditoidea</taxon>
        <taxon>Rhabditidae</taxon>
        <taxon>Peloderinae</taxon>
        <taxon>Caenorhabditis</taxon>
    </lineage>
</organism>
<evidence type="ECO:0000313" key="3">
    <source>
        <dbReference type="Proteomes" id="UP000008281"/>
    </source>
</evidence>
<keyword evidence="1" id="KW-0812">Transmembrane</keyword>
<sequence>MFSLPFLTNYLQLLNLFTTVTTTIASYVLILIDYSRDNFIYFNIFIVANILSLYYNATIFNTISLCFYIPVHFSIRKFQLIYHKHHCLILFGAITHIITLAYGISKAFEYQSWFWILIFQVYYTSFTLSAVDFFVACVGEIEDYVNETELESSSPIVVVRDHPPVLLRFNIPSWFTVADVMDYQAALQG</sequence>